<dbReference type="Ensembl" id="ENSPMAT00000011142.1">
    <property type="protein sequence ID" value="ENSPMAP00000011096.1"/>
    <property type="gene ID" value="ENSPMAG00000010115.1"/>
</dbReference>
<feature type="non-terminal residue" evidence="1">
    <location>
        <position position="31"/>
    </location>
</feature>
<proteinExistence type="predicted"/>
<organism evidence="1">
    <name type="scientific">Petromyzon marinus</name>
    <name type="common">Sea lamprey</name>
    <dbReference type="NCBI Taxonomy" id="7757"/>
    <lineage>
        <taxon>Eukaryota</taxon>
        <taxon>Metazoa</taxon>
        <taxon>Chordata</taxon>
        <taxon>Craniata</taxon>
        <taxon>Vertebrata</taxon>
        <taxon>Cyclostomata</taxon>
        <taxon>Hyperoartia</taxon>
        <taxon>Petromyzontiformes</taxon>
        <taxon>Petromyzontidae</taxon>
        <taxon>Petromyzon</taxon>
    </lineage>
</organism>
<reference evidence="1" key="3">
    <citation type="submission" date="2007-03" db="EMBL/GenBank/DDBJ databases">
        <authorList>
            <person name="Mardis E.R."/>
        </authorList>
    </citation>
    <scope>NUCLEOTIDE SEQUENCE</scope>
</reference>
<feature type="non-terminal residue" evidence="1">
    <location>
        <position position="1"/>
    </location>
</feature>
<dbReference type="InterPro" id="IPR032675">
    <property type="entry name" value="LRR_dom_sf"/>
</dbReference>
<dbReference type="AlphaFoldDB" id="A5HH85"/>
<sequence>GCPGQCQCYSRAVECGSRQLTRVPGPIPNTT</sequence>
<reference evidence="2" key="4">
    <citation type="submission" date="2025-05" db="UniProtKB">
        <authorList>
            <consortium name="Ensembl"/>
        </authorList>
    </citation>
    <scope>IDENTIFICATION</scope>
</reference>
<evidence type="ECO:0000313" key="2">
    <source>
        <dbReference type="Ensembl" id="ENSPMAP00000011096.1"/>
    </source>
</evidence>
<protein>
    <submittedName>
        <fullName evidence="1">Variable lymphocyte receptor B cassette</fullName>
    </submittedName>
</protein>
<keyword evidence="1" id="KW-0675">Receptor</keyword>
<dbReference type="EMBL" id="EF528984">
    <property type="protein sequence ID" value="ABO85690.1"/>
    <property type="molecule type" value="Genomic_DNA"/>
</dbReference>
<reference evidence="1" key="2">
    <citation type="submission" date="2007-03" db="EMBL/GenBank/DDBJ databases">
        <authorList>
            <person name="Rogozin I.B."/>
            <person name="Iyer L.M."/>
            <person name="Liang L."/>
            <person name="Glazko G.V."/>
            <person name="Liston V.G."/>
            <person name="Pavlov Y.I."/>
            <person name="Pancer Z."/>
        </authorList>
    </citation>
    <scope>NUCLEOTIDE SEQUENCE</scope>
</reference>
<dbReference type="Gene3D" id="3.80.10.10">
    <property type="entry name" value="Ribonuclease Inhibitor"/>
    <property type="match status" value="1"/>
</dbReference>
<evidence type="ECO:0000313" key="1">
    <source>
        <dbReference type="EMBL" id="ABO85690.1"/>
    </source>
</evidence>
<accession>A5HH85</accession>
<dbReference type="HOGENOM" id="CLU_3401256_0_0_1"/>
<reference evidence="1" key="1">
    <citation type="journal article" date="2007" name="Nat. Immunol.">
        <title>Evolution and diversification of lamprey antigen receptors: evidence for involvement of an AID-APOBEC family cytosine deaminase.</title>
        <authorList>
            <person name="Rogozin I.B."/>
            <person name="Iyer L.M."/>
            <person name="Liang L."/>
            <person name="Glazko G.V."/>
            <person name="Liston V.G."/>
            <person name="Pavlov Y.I."/>
            <person name="Aravind L."/>
            <person name="Pancer Z."/>
        </authorList>
    </citation>
    <scope>NUCLEOTIDE SEQUENCE</scope>
</reference>
<name>A5HH85_PETMA</name>